<protein>
    <submittedName>
        <fullName evidence="1">Uncharacterized protein</fullName>
    </submittedName>
</protein>
<sequence length="99" mass="10400">MSTIPFVEAAATTFARALVTAALPEVIGNLEGVPYGARARANESVLRARIAVLEEEQHALLRGVAGPGEKDFREVSVQLRALQNIADSLEEILGGASAS</sequence>
<dbReference type="Proteomes" id="UP000076717">
    <property type="component" value="Unassembled WGS sequence"/>
</dbReference>
<keyword evidence="2" id="KW-1185">Reference proteome</keyword>
<evidence type="ECO:0000313" key="1">
    <source>
        <dbReference type="EMBL" id="KZX20161.1"/>
    </source>
</evidence>
<accession>A0A166H8V6</accession>
<evidence type="ECO:0000313" key="2">
    <source>
        <dbReference type="Proteomes" id="UP000076717"/>
    </source>
</evidence>
<dbReference type="EMBL" id="LIIN01000128">
    <property type="protein sequence ID" value="KZX20161.1"/>
    <property type="molecule type" value="Genomic_DNA"/>
</dbReference>
<reference evidence="1 2" key="1">
    <citation type="submission" date="2015-08" db="EMBL/GenBank/DDBJ databases">
        <title>Draft Genome Sequence of Rathayibacter sp. Strain VKM Ac-2596 Isolated from Leaf Gall Induced by Plant-Parasitic Nematodes.</title>
        <authorList>
            <person name="Vasilenko O.V."/>
            <person name="Starodumova I.P."/>
            <person name="Tarlachkov S.V."/>
            <person name="Dorofeeva L.V."/>
            <person name="Evtushenko L.I."/>
        </authorList>
    </citation>
    <scope>NUCLEOTIDE SEQUENCE [LARGE SCALE GENOMIC DNA]</scope>
    <source>
        <strain evidence="1 2">VKM Ac-2596</strain>
    </source>
</reference>
<organism evidence="1 2">
    <name type="scientific">Rathayibacter tanaceti</name>
    <dbReference type="NCBI Taxonomy" id="1671680"/>
    <lineage>
        <taxon>Bacteria</taxon>
        <taxon>Bacillati</taxon>
        <taxon>Actinomycetota</taxon>
        <taxon>Actinomycetes</taxon>
        <taxon>Micrococcales</taxon>
        <taxon>Microbacteriaceae</taxon>
        <taxon>Rathayibacter</taxon>
    </lineage>
</organism>
<dbReference type="AlphaFoldDB" id="A0A166H8V6"/>
<comment type="caution">
    <text evidence="1">The sequence shown here is derived from an EMBL/GenBank/DDBJ whole genome shotgun (WGS) entry which is preliminary data.</text>
</comment>
<dbReference type="RefSeq" id="WP_153038868.1">
    <property type="nucleotide sequence ID" value="NZ_LIIN01000128.1"/>
</dbReference>
<proteinExistence type="predicted"/>
<gene>
    <name evidence="1" type="ORF">ACH61_02724</name>
</gene>
<name>A0A166H8V6_9MICO</name>